<sequence length="39" mass="4280">MGSGRFPFTVCQQNLNSQEQSGFLPVARELSTRRPGSPV</sequence>
<name>A0A3B0S5V9_9ZZZZ</name>
<proteinExistence type="predicted"/>
<protein>
    <submittedName>
        <fullName evidence="1">Uncharacterized protein</fullName>
    </submittedName>
</protein>
<feature type="non-terminal residue" evidence="1">
    <location>
        <position position="39"/>
    </location>
</feature>
<dbReference type="AlphaFoldDB" id="A0A3B0S5V9"/>
<organism evidence="1">
    <name type="scientific">hydrothermal vent metagenome</name>
    <dbReference type="NCBI Taxonomy" id="652676"/>
    <lineage>
        <taxon>unclassified sequences</taxon>
        <taxon>metagenomes</taxon>
        <taxon>ecological metagenomes</taxon>
    </lineage>
</organism>
<reference evidence="1" key="1">
    <citation type="submission" date="2018-06" db="EMBL/GenBank/DDBJ databases">
        <authorList>
            <person name="Zhirakovskaya E."/>
        </authorList>
    </citation>
    <scope>NUCLEOTIDE SEQUENCE</scope>
</reference>
<accession>A0A3B0S5V9</accession>
<gene>
    <name evidence="1" type="ORF">MNBD_ACTINO01-529</name>
</gene>
<dbReference type="EMBL" id="UOEI01000307">
    <property type="protein sequence ID" value="VAW01745.1"/>
    <property type="molecule type" value="Genomic_DNA"/>
</dbReference>
<evidence type="ECO:0000313" key="1">
    <source>
        <dbReference type="EMBL" id="VAW01745.1"/>
    </source>
</evidence>